<evidence type="ECO:0000313" key="12">
    <source>
        <dbReference type="Proteomes" id="UP000199664"/>
    </source>
</evidence>
<protein>
    <submittedName>
        <fullName evidence="11">Amino acid ABC transporter membrane protein 1, PAAT family</fullName>
    </submittedName>
</protein>
<dbReference type="InterPro" id="IPR035906">
    <property type="entry name" value="MetI-like_sf"/>
</dbReference>
<evidence type="ECO:0000256" key="6">
    <source>
        <dbReference type="ARBA" id="ARBA00022692"/>
    </source>
</evidence>
<feature type="transmembrane region" description="Helical" evidence="9">
    <location>
        <begin position="90"/>
        <end position="108"/>
    </location>
</feature>
<comment type="similarity">
    <text evidence="2">Belongs to the binding-protein-dependent transport system permease family. HisMQ subfamily.</text>
</comment>
<keyword evidence="12" id="KW-1185">Reference proteome</keyword>
<comment type="subcellular location">
    <subcellularLocation>
        <location evidence="1">Cell inner membrane</location>
        <topology evidence="1">Multi-pass membrane protein</topology>
    </subcellularLocation>
    <subcellularLocation>
        <location evidence="9">Cell membrane</location>
        <topology evidence="9">Multi-pass membrane protein</topology>
    </subcellularLocation>
</comment>
<dbReference type="AlphaFoldDB" id="A0A1H7I1T6"/>
<reference evidence="12" key="1">
    <citation type="submission" date="2016-10" db="EMBL/GenBank/DDBJ databases">
        <authorList>
            <person name="Varghese N."/>
            <person name="Submissions S."/>
        </authorList>
    </citation>
    <scope>NUCLEOTIDE SEQUENCE [LARGE SCALE GENOMIC DNA]</scope>
    <source>
        <strain evidence="12">LMG 26383,CCUG 61248,R- 45681</strain>
    </source>
</reference>
<dbReference type="Pfam" id="PF00528">
    <property type="entry name" value="BPD_transp_1"/>
    <property type="match status" value="1"/>
</dbReference>
<keyword evidence="5" id="KW-0997">Cell inner membrane</keyword>
<evidence type="ECO:0000256" key="1">
    <source>
        <dbReference type="ARBA" id="ARBA00004429"/>
    </source>
</evidence>
<keyword evidence="4" id="KW-1003">Cell membrane</keyword>
<evidence type="ECO:0000256" key="4">
    <source>
        <dbReference type="ARBA" id="ARBA00022475"/>
    </source>
</evidence>
<accession>A0A1H7I1T6</accession>
<dbReference type="Proteomes" id="UP000199664">
    <property type="component" value="Unassembled WGS sequence"/>
</dbReference>
<keyword evidence="3 9" id="KW-0813">Transport</keyword>
<dbReference type="EMBL" id="FOAN01000001">
    <property type="protein sequence ID" value="SEK54475.1"/>
    <property type="molecule type" value="Genomic_DNA"/>
</dbReference>
<dbReference type="Gene3D" id="1.10.3720.10">
    <property type="entry name" value="MetI-like"/>
    <property type="match status" value="1"/>
</dbReference>
<dbReference type="PANTHER" id="PTHR30133">
    <property type="entry name" value="CATIONIC AMINO ACID TRANSPORTER, MEMBRANE COMPONENT"/>
    <property type="match status" value="1"/>
</dbReference>
<dbReference type="SUPFAM" id="SSF161098">
    <property type="entry name" value="MetI-like"/>
    <property type="match status" value="1"/>
</dbReference>
<keyword evidence="6 9" id="KW-0812">Transmembrane</keyword>
<evidence type="ECO:0000259" key="10">
    <source>
        <dbReference type="PROSITE" id="PS50928"/>
    </source>
</evidence>
<dbReference type="PANTHER" id="PTHR30133:SF2">
    <property type="entry name" value="ARGININE ABC TRANSPORTER PERMEASE PROTEIN ARTQ"/>
    <property type="match status" value="1"/>
</dbReference>
<evidence type="ECO:0000256" key="3">
    <source>
        <dbReference type="ARBA" id="ARBA00022448"/>
    </source>
</evidence>
<feature type="transmembrane region" description="Helical" evidence="9">
    <location>
        <begin position="12"/>
        <end position="41"/>
    </location>
</feature>
<evidence type="ECO:0000256" key="9">
    <source>
        <dbReference type="RuleBase" id="RU363032"/>
    </source>
</evidence>
<organism evidence="11 12">
    <name type="scientific">Bosea lupini</name>
    <dbReference type="NCBI Taxonomy" id="1036779"/>
    <lineage>
        <taxon>Bacteria</taxon>
        <taxon>Pseudomonadati</taxon>
        <taxon>Pseudomonadota</taxon>
        <taxon>Alphaproteobacteria</taxon>
        <taxon>Hyphomicrobiales</taxon>
        <taxon>Boseaceae</taxon>
        <taxon>Bosea</taxon>
    </lineage>
</organism>
<proteinExistence type="inferred from homology"/>
<dbReference type="GO" id="GO:0043190">
    <property type="term" value="C:ATP-binding cassette (ABC) transporter complex"/>
    <property type="evidence" value="ECO:0007669"/>
    <property type="project" value="InterPro"/>
</dbReference>
<feature type="transmembrane region" description="Helical" evidence="9">
    <location>
        <begin position="149"/>
        <end position="171"/>
    </location>
</feature>
<evidence type="ECO:0000256" key="7">
    <source>
        <dbReference type="ARBA" id="ARBA00022989"/>
    </source>
</evidence>
<dbReference type="STRING" id="1036779.SAMN04515666_101784"/>
<sequence>MTLAWLSGYGLQLLYGAGVTLSVAAVALLFGTAFGLSLGALKTYGSRPFRYVAEAYTAIVRGVPDLIVIYLIYFGGTIALTRLTGHYVDINGFAAGVAALAFIFAAYASDIFRSAIRQVPRGQSEAAHALGLPRSVTFFKVVLPLAWRIALPGFGNLSIILIKQTSLISVIGLEELLRASAVVSGATREPFFVYAVAALLYLAITSTASWGLHRARIRSNRGFA</sequence>
<evidence type="ECO:0000256" key="8">
    <source>
        <dbReference type="ARBA" id="ARBA00023136"/>
    </source>
</evidence>
<dbReference type="RefSeq" id="WP_199777322.1">
    <property type="nucleotide sequence ID" value="NZ_FOAN01000001.1"/>
</dbReference>
<name>A0A1H7I1T6_9HYPH</name>
<dbReference type="InterPro" id="IPR010065">
    <property type="entry name" value="AA_ABC_transptr_permease_3TM"/>
</dbReference>
<keyword evidence="7 9" id="KW-1133">Transmembrane helix</keyword>
<dbReference type="InterPro" id="IPR051613">
    <property type="entry name" value="ABC_transp_permease_HisMQ"/>
</dbReference>
<evidence type="ECO:0000256" key="5">
    <source>
        <dbReference type="ARBA" id="ARBA00022519"/>
    </source>
</evidence>
<keyword evidence="8 9" id="KW-0472">Membrane</keyword>
<evidence type="ECO:0000313" key="11">
    <source>
        <dbReference type="EMBL" id="SEK54475.1"/>
    </source>
</evidence>
<feature type="transmembrane region" description="Helical" evidence="9">
    <location>
        <begin position="191"/>
        <end position="212"/>
    </location>
</feature>
<dbReference type="InterPro" id="IPR000515">
    <property type="entry name" value="MetI-like"/>
</dbReference>
<gene>
    <name evidence="11" type="ORF">SAMN04515666_101784</name>
</gene>
<evidence type="ECO:0000256" key="2">
    <source>
        <dbReference type="ARBA" id="ARBA00010072"/>
    </source>
</evidence>
<feature type="transmembrane region" description="Helical" evidence="9">
    <location>
        <begin position="62"/>
        <end position="84"/>
    </location>
</feature>
<dbReference type="GO" id="GO:0022857">
    <property type="term" value="F:transmembrane transporter activity"/>
    <property type="evidence" value="ECO:0007669"/>
    <property type="project" value="InterPro"/>
</dbReference>
<dbReference type="NCBIfam" id="TIGR01726">
    <property type="entry name" value="HEQRo_perm_3TM"/>
    <property type="match status" value="1"/>
</dbReference>
<dbReference type="CDD" id="cd06261">
    <property type="entry name" value="TM_PBP2"/>
    <property type="match status" value="1"/>
</dbReference>
<dbReference type="PROSITE" id="PS50928">
    <property type="entry name" value="ABC_TM1"/>
    <property type="match status" value="1"/>
</dbReference>
<feature type="domain" description="ABC transmembrane type-1" evidence="10">
    <location>
        <begin position="17"/>
        <end position="212"/>
    </location>
</feature>